<accession>A0A916TBT8</accession>
<organism evidence="1 2">
    <name type="scientific">Gordonia jinhuaensis</name>
    <dbReference type="NCBI Taxonomy" id="1517702"/>
    <lineage>
        <taxon>Bacteria</taxon>
        <taxon>Bacillati</taxon>
        <taxon>Actinomycetota</taxon>
        <taxon>Actinomycetes</taxon>
        <taxon>Mycobacteriales</taxon>
        <taxon>Gordoniaceae</taxon>
        <taxon>Gordonia</taxon>
    </lineage>
</organism>
<sequence length="196" mass="19880">MGTGSASALSIPLTLDATAHTTVAKLGLTTSFPTTTMTGEVAFKAGPDGRLPLTSTLELPQATTDLKVGPVKLAAITMKVVDPETTGSVLLAGGKVNTKVSQKFKVQITSLVPLGLDKAPGSSTLNLVGTKCMTEATTADLSGDLAGTFKTMSGTLTGTYTIPAFHNCGALTDVLTTLVSGDGNTLSVDLRPHTTA</sequence>
<dbReference type="EMBL" id="BMGC01000023">
    <property type="protein sequence ID" value="GGB39485.1"/>
    <property type="molecule type" value="Genomic_DNA"/>
</dbReference>
<keyword evidence="2" id="KW-1185">Reference proteome</keyword>
<dbReference type="Proteomes" id="UP000621454">
    <property type="component" value="Unassembled WGS sequence"/>
</dbReference>
<evidence type="ECO:0000313" key="2">
    <source>
        <dbReference type="Proteomes" id="UP000621454"/>
    </source>
</evidence>
<dbReference type="AlphaFoldDB" id="A0A916TBT8"/>
<proteinExistence type="predicted"/>
<evidence type="ECO:0000313" key="1">
    <source>
        <dbReference type="EMBL" id="GGB39485.1"/>
    </source>
</evidence>
<name>A0A916TBT8_9ACTN</name>
<reference evidence="1" key="2">
    <citation type="submission" date="2020-09" db="EMBL/GenBank/DDBJ databases">
        <authorList>
            <person name="Sun Q."/>
            <person name="Zhou Y."/>
        </authorList>
    </citation>
    <scope>NUCLEOTIDE SEQUENCE</scope>
    <source>
        <strain evidence="1">CGMCC 1.12827</strain>
    </source>
</reference>
<dbReference type="RefSeq" id="WP_188587291.1">
    <property type="nucleotide sequence ID" value="NZ_BMGC01000023.1"/>
</dbReference>
<gene>
    <name evidence="1" type="ORF">GCM10011489_28970</name>
</gene>
<comment type="caution">
    <text evidence="1">The sequence shown here is derived from an EMBL/GenBank/DDBJ whole genome shotgun (WGS) entry which is preliminary data.</text>
</comment>
<reference evidence="1" key="1">
    <citation type="journal article" date="2014" name="Int. J. Syst. Evol. Microbiol.">
        <title>Complete genome sequence of Corynebacterium casei LMG S-19264T (=DSM 44701T), isolated from a smear-ripened cheese.</title>
        <authorList>
            <consortium name="US DOE Joint Genome Institute (JGI-PGF)"/>
            <person name="Walter F."/>
            <person name="Albersmeier A."/>
            <person name="Kalinowski J."/>
            <person name="Ruckert C."/>
        </authorList>
    </citation>
    <scope>NUCLEOTIDE SEQUENCE</scope>
    <source>
        <strain evidence="1">CGMCC 1.12827</strain>
    </source>
</reference>
<protein>
    <submittedName>
        <fullName evidence="1">Uncharacterized protein</fullName>
    </submittedName>
</protein>